<dbReference type="EMBL" id="CAXAMM010000270">
    <property type="protein sequence ID" value="CAK8986788.1"/>
    <property type="molecule type" value="Genomic_DNA"/>
</dbReference>
<evidence type="ECO:0000313" key="2">
    <source>
        <dbReference type="EMBL" id="CAK8986788.1"/>
    </source>
</evidence>
<gene>
    <name evidence="2" type="ORF">SCF082_LOCUS698</name>
</gene>
<proteinExistence type="predicted"/>
<feature type="compositionally biased region" description="Polar residues" evidence="1">
    <location>
        <begin position="273"/>
        <end position="283"/>
    </location>
</feature>
<feature type="compositionally biased region" description="Basic and acidic residues" evidence="1">
    <location>
        <begin position="109"/>
        <end position="126"/>
    </location>
</feature>
<sequence>MASCPNIEEARQTLSTGLRKMDAAEQRRLDLQVKVQEACREQLEVVIQKVDAAEKMKEEKRQAKHQKIIQKELELQERLRAREEEELEDEESSAEGHELSPRKQGVRGPSKESHHELRVVEPKKEEIQEEAPSPTSPKIMSYYSKELIVANSRAHKEYVQRCGKLQQAGFEMLAKKQFKVLADAAHIREDDAPAARMRSLHEKYLSENGKGRYKPPSGAVTARTPRRKVPTCGLCERHFPLESLIGSTLGKTLQKIKDSNDLPDLCSASQASGAMTCPTSPSATDRAPDAGTSQVEERILPGVRLYDTEVPLCAACYHRVRISSSSKA</sequence>
<feature type="compositionally biased region" description="Acidic residues" evidence="1">
    <location>
        <begin position="84"/>
        <end position="93"/>
    </location>
</feature>
<evidence type="ECO:0000256" key="1">
    <source>
        <dbReference type="SAM" id="MobiDB-lite"/>
    </source>
</evidence>
<feature type="region of interest" description="Disordered" evidence="1">
    <location>
        <begin position="80"/>
        <end position="138"/>
    </location>
</feature>
<name>A0ABP0H9A7_9DINO</name>
<accession>A0ABP0H9A7</accession>
<organism evidence="2 3">
    <name type="scientific">Durusdinium trenchii</name>
    <dbReference type="NCBI Taxonomy" id="1381693"/>
    <lineage>
        <taxon>Eukaryota</taxon>
        <taxon>Sar</taxon>
        <taxon>Alveolata</taxon>
        <taxon>Dinophyceae</taxon>
        <taxon>Suessiales</taxon>
        <taxon>Symbiodiniaceae</taxon>
        <taxon>Durusdinium</taxon>
    </lineage>
</organism>
<keyword evidence="3" id="KW-1185">Reference proteome</keyword>
<comment type="caution">
    <text evidence="2">The sequence shown here is derived from an EMBL/GenBank/DDBJ whole genome shotgun (WGS) entry which is preliminary data.</text>
</comment>
<reference evidence="2 3" key="1">
    <citation type="submission" date="2024-02" db="EMBL/GenBank/DDBJ databases">
        <authorList>
            <person name="Chen Y."/>
            <person name="Shah S."/>
            <person name="Dougan E. K."/>
            <person name="Thang M."/>
            <person name="Chan C."/>
        </authorList>
    </citation>
    <scope>NUCLEOTIDE SEQUENCE [LARGE SCALE GENOMIC DNA]</scope>
</reference>
<feature type="region of interest" description="Disordered" evidence="1">
    <location>
        <begin position="273"/>
        <end position="293"/>
    </location>
</feature>
<protein>
    <submittedName>
        <fullName evidence="2">Uncharacterized protein</fullName>
    </submittedName>
</protein>
<dbReference type="Proteomes" id="UP001642464">
    <property type="component" value="Unassembled WGS sequence"/>
</dbReference>
<evidence type="ECO:0000313" key="3">
    <source>
        <dbReference type="Proteomes" id="UP001642464"/>
    </source>
</evidence>